<dbReference type="SUPFAM" id="SSF52777">
    <property type="entry name" value="CoA-dependent acyltransferases"/>
    <property type="match status" value="1"/>
</dbReference>
<dbReference type="Pfam" id="PF02817">
    <property type="entry name" value="E3_binding"/>
    <property type="match status" value="1"/>
</dbReference>
<dbReference type="InterPro" id="IPR036625">
    <property type="entry name" value="E3-bd_dom_sf"/>
</dbReference>
<evidence type="ECO:0000259" key="9">
    <source>
        <dbReference type="PROSITE" id="PS51826"/>
    </source>
</evidence>
<proteinExistence type="inferred from homology"/>
<dbReference type="InterPro" id="IPR023213">
    <property type="entry name" value="CAT-like_dom_sf"/>
</dbReference>
<dbReference type="PROSITE" id="PS50968">
    <property type="entry name" value="BIOTINYL_LIPOYL"/>
    <property type="match status" value="1"/>
</dbReference>
<dbReference type="InterPro" id="IPR003016">
    <property type="entry name" value="2-oxoA_DH_lipoyl-BS"/>
</dbReference>
<dbReference type="InterPro" id="IPR000089">
    <property type="entry name" value="Biotin_lipoyl"/>
</dbReference>
<name>A0ABW8UCU2_9LACO</name>
<dbReference type="SUPFAM" id="SSF47005">
    <property type="entry name" value="Peripheral subunit-binding domain of 2-oxo acid dehydrogenase complex"/>
    <property type="match status" value="1"/>
</dbReference>
<dbReference type="PROSITE" id="PS00189">
    <property type="entry name" value="LIPOYL"/>
    <property type="match status" value="1"/>
</dbReference>
<comment type="similarity">
    <text evidence="2 6">Belongs to the 2-oxoacid dehydrogenase family.</text>
</comment>
<feature type="region of interest" description="Disordered" evidence="7">
    <location>
        <begin position="155"/>
        <end position="185"/>
    </location>
</feature>
<evidence type="ECO:0000256" key="6">
    <source>
        <dbReference type="RuleBase" id="RU003423"/>
    </source>
</evidence>
<keyword evidence="4 6" id="KW-0450">Lipoyl</keyword>
<evidence type="ECO:0000256" key="5">
    <source>
        <dbReference type="ARBA" id="ARBA00023315"/>
    </source>
</evidence>
<gene>
    <name evidence="10" type="ORF">ACEN34_08585</name>
</gene>
<dbReference type="InterPro" id="IPR004167">
    <property type="entry name" value="PSBD"/>
</dbReference>
<dbReference type="PANTHER" id="PTHR43178">
    <property type="entry name" value="DIHYDROLIPOAMIDE ACETYLTRANSFERASE COMPONENT OF PYRUVATE DEHYDROGENASE COMPLEX"/>
    <property type="match status" value="1"/>
</dbReference>
<keyword evidence="3 6" id="KW-0808">Transferase</keyword>
<evidence type="ECO:0000256" key="2">
    <source>
        <dbReference type="ARBA" id="ARBA00007317"/>
    </source>
</evidence>
<dbReference type="CDD" id="cd06849">
    <property type="entry name" value="lipoyl_domain"/>
    <property type="match status" value="1"/>
</dbReference>
<accession>A0ABW8UCU2</accession>
<dbReference type="Pfam" id="PF00364">
    <property type="entry name" value="Biotin_lipoyl"/>
    <property type="match status" value="1"/>
</dbReference>
<dbReference type="EMBL" id="JBGQPK010000034">
    <property type="protein sequence ID" value="MFL2029672.1"/>
    <property type="molecule type" value="Genomic_DNA"/>
</dbReference>
<dbReference type="SUPFAM" id="SSF51230">
    <property type="entry name" value="Single hybrid motif"/>
    <property type="match status" value="1"/>
</dbReference>
<keyword evidence="5 6" id="KW-0012">Acyltransferase</keyword>
<comment type="caution">
    <text evidence="10">The sequence shown here is derived from an EMBL/GenBank/DDBJ whole genome shotgun (WGS) entry which is preliminary data.</text>
</comment>
<dbReference type="Gene3D" id="2.40.50.100">
    <property type="match status" value="1"/>
</dbReference>
<feature type="domain" description="Peripheral subunit-binding (PSBD)" evidence="9">
    <location>
        <begin position="115"/>
        <end position="152"/>
    </location>
</feature>
<dbReference type="PROSITE" id="PS51826">
    <property type="entry name" value="PSBD"/>
    <property type="match status" value="1"/>
</dbReference>
<dbReference type="Gene3D" id="3.30.559.10">
    <property type="entry name" value="Chloramphenicol acetyltransferase-like domain"/>
    <property type="match status" value="1"/>
</dbReference>
<dbReference type="InterPro" id="IPR050743">
    <property type="entry name" value="2-oxoacid_DH_E2_comp"/>
</dbReference>
<keyword evidence="11" id="KW-1185">Reference proteome</keyword>
<protein>
    <recommendedName>
        <fullName evidence="6">Dihydrolipoamide acetyltransferase component of pyruvate dehydrogenase complex</fullName>
        <ecNumber evidence="6">2.3.1.-</ecNumber>
    </recommendedName>
</protein>
<evidence type="ECO:0000313" key="11">
    <source>
        <dbReference type="Proteomes" id="UP001625389"/>
    </source>
</evidence>
<dbReference type="Proteomes" id="UP001625389">
    <property type="component" value="Unassembled WGS sequence"/>
</dbReference>
<reference evidence="10 11" key="1">
    <citation type="submission" date="2024-08" db="EMBL/GenBank/DDBJ databases">
        <authorList>
            <person name="Arias E."/>
        </authorList>
    </citation>
    <scope>NUCLEOTIDE SEQUENCE [LARGE SCALE GENOMIC DNA]</scope>
    <source>
        <strain evidence="10 11">FAM 25317</strain>
    </source>
</reference>
<feature type="domain" description="Lipoyl-binding" evidence="8">
    <location>
        <begin position="2"/>
        <end position="77"/>
    </location>
</feature>
<dbReference type="RefSeq" id="WP_125550910.1">
    <property type="nucleotide sequence ID" value="NZ_JBGQPK010000034.1"/>
</dbReference>
<evidence type="ECO:0000313" key="10">
    <source>
        <dbReference type="EMBL" id="MFL2029672.1"/>
    </source>
</evidence>
<evidence type="ECO:0000256" key="7">
    <source>
        <dbReference type="SAM" id="MobiDB-lite"/>
    </source>
</evidence>
<dbReference type="InterPro" id="IPR001078">
    <property type="entry name" value="2-oxoacid_DH_actylTfrase"/>
</dbReference>
<dbReference type="Pfam" id="PF00198">
    <property type="entry name" value="2-oxoacid_dh"/>
    <property type="match status" value="1"/>
</dbReference>
<dbReference type="Gene3D" id="4.10.320.10">
    <property type="entry name" value="E3-binding domain"/>
    <property type="match status" value="1"/>
</dbReference>
<organism evidence="10 11">
    <name type="scientific">Loigolactobacillus zhaoyuanensis</name>
    <dbReference type="NCBI Taxonomy" id="2486017"/>
    <lineage>
        <taxon>Bacteria</taxon>
        <taxon>Bacillati</taxon>
        <taxon>Bacillota</taxon>
        <taxon>Bacilli</taxon>
        <taxon>Lactobacillales</taxon>
        <taxon>Lactobacillaceae</taxon>
        <taxon>Loigolactobacillus</taxon>
    </lineage>
</organism>
<evidence type="ECO:0000256" key="3">
    <source>
        <dbReference type="ARBA" id="ARBA00022679"/>
    </source>
</evidence>
<comment type="cofactor">
    <cofactor evidence="1 6">
        <name>(R)-lipoate</name>
        <dbReference type="ChEBI" id="CHEBI:83088"/>
    </cofactor>
</comment>
<feature type="compositionally biased region" description="Low complexity" evidence="7">
    <location>
        <begin position="162"/>
        <end position="174"/>
    </location>
</feature>
<evidence type="ECO:0000256" key="4">
    <source>
        <dbReference type="ARBA" id="ARBA00022823"/>
    </source>
</evidence>
<evidence type="ECO:0000256" key="1">
    <source>
        <dbReference type="ARBA" id="ARBA00001938"/>
    </source>
</evidence>
<dbReference type="PANTHER" id="PTHR43178:SF5">
    <property type="entry name" value="LIPOAMIDE ACYLTRANSFERASE COMPONENT OF BRANCHED-CHAIN ALPHA-KETO ACID DEHYDROGENASE COMPLEX, MITOCHONDRIAL"/>
    <property type="match status" value="1"/>
</dbReference>
<sequence length="422" mass="45802">MAYQFKLPDIGEGITEGQITQWYVKAGDEIKEDDNLLQVENDKSVEDITSPVTGKITKILVDPDTTATVGQVLVEIATADEPETPPEAAEHIQTTTPQRPPAAPAVSPTQEVPVLAMPSVRKYARDNGVDLTGIGGTGNHGQITKGDIDNYLGTEPAPVQSTPQATVQPAAQPVAPAPAPQPLPVNSADLETREKMSPMRKAIAKAMVNSKHTIPHVTLFDDVEVSQLWDHRKQFKDVAAKQEIKLTFLPYVAKALVVVLREFPTLNAMIDDATQEIVYRHYFNIGIATDTDHGLYVPVLKNADTKSIFNLAKGITDNTQKAMDNKLKATEMKDASISITNIGSIGGGWFTPVINHPEVAILGLGVIKKEPYVDADDNIVVGRMLKLSLSFDHRIIDGATAQKAMNRLKALLSDPELLLMEG</sequence>
<evidence type="ECO:0000259" key="8">
    <source>
        <dbReference type="PROSITE" id="PS50968"/>
    </source>
</evidence>
<dbReference type="InterPro" id="IPR011053">
    <property type="entry name" value="Single_hybrid_motif"/>
</dbReference>
<dbReference type="EC" id="2.3.1.-" evidence="6"/>